<dbReference type="PANTHER" id="PTHR11161:SF0">
    <property type="entry name" value="O-ACYLTRANSFERASE LIKE PROTEIN"/>
    <property type="match status" value="1"/>
</dbReference>
<dbReference type="Pfam" id="PF20146">
    <property type="entry name" value="NRF"/>
    <property type="match status" value="1"/>
</dbReference>
<dbReference type="SMART" id="SM00703">
    <property type="entry name" value="NRF"/>
    <property type="match status" value="1"/>
</dbReference>
<accession>A0A7R9DSJ4</accession>
<evidence type="ECO:0000313" key="2">
    <source>
        <dbReference type="EMBL" id="CAD7419223.1"/>
    </source>
</evidence>
<reference evidence="2" key="1">
    <citation type="submission" date="2020-11" db="EMBL/GenBank/DDBJ databases">
        <authorList>
            <person name="Tran Van P."/>
        </authorList>
    </citation>
    <scope>NUCLEOTIDE SEQUENCE</scope>
</reference>
<dbReference type="InterPro" id="IPR006621">
    <property type="entry name" value="Nose-resist-to-fluoxetine_N"/>
</dbReference>
<dbReference type="EMBL" id="OC346580">
    <property type="protein sequence ID" value="CAD7419223.1"/>
    <property type="molecule type" value="Genomic_DNA"/>
</dbReference>
<gene>
    <name evidence="2" type="ORF">TCEB3V08_LOCUS13673</name>
</gene>
<dbReference type="AlphaFoldDB" id="A0A7R9DSJ4"/>
<dbReference type="PANTHER" id="PTHR11161">
    <property type="entry name" value="O-ACYLTRANSFERASE"/>
    <property type="match status" value="1"/>
</dbReference>
<protein>
    <recommendedName>
        <fullName evidence="1">Nose resistant-to-fluoxetine protein N-terminal domain-containing protein</fullName>
    </recommendedName>
</protein>
<evidence type="ECO:0000259" key="1">
    <source>
        <dbReference type="SMART" id="SM00703"/>
    </source>
</evidence>
<dbReference type="InterPro" id="IPR052728">
    <property type="entry name" value="O2_lipid_transport_reg"/>
</dbReference>
<proteinExistence type="predicted"/>
<name>A0A7R9DSJ4_TIMCR</name>
<organism evidence="2">
    <name type="scientific">Timema cristinae</name>
    <name type="common">Walking stick</name>
    <dbReference type="NCBI Taxonomy" id="61476"/>
    <lineage>
        <taxon>Eukaryota</taxon>
        <taxon>Metazoa</taxon>
        <taxon>Ecdysozoa</taxon>
        <taxon>Arthropoda</taxon>
        <taxon>Hexapoda</taxon>
        <taxon>Insecta</taxon>
        <taxon>Pterygota</taxon>
        <taxon>Neoptera</taxon>
        <taxon>Polyneoptera</taxon>
        <taxon>Phasmatodea</taxon>
        <taxon>Timematodea</taxon>
        <taxon>Timematoidea</taxon>
        <taxon>Timematidae</taxon>
        <taxon>Timema</taxon>
    </lineage>
</organism>
<sequence length="171" mass="19051">MWAACARQDVGQCPCSPWVKTCHVVLFVSANYYSPCMFLQFVGVGEYIYSPMALFYATVFDASTKFPQGIFAGYIHHLGNFDECIGIVAQTVDEDRKFKGKHCQVTLTLNNSGETTRNVVWSLCVPSSCKVSELQDILCNILPEGVSVNIDKNNCYVNEGISLEARDWIVV</sequence>
<feature type="domain" description="Nose resistant-to-fluoxetine protein N-terminal" evidence="1">
    <location>
        <begin position="33"/>
        <end position="155"/>
    </location>
</feature>